<dbReference type="PANTHER" id="PTHR13271:SF34">
    <property type="entry name" value="N-LYSINE METHYLTRANSFERASE SETD6"/>
    <property type="match status" value="1"/>
</dbReference>
<dbReference type="EMBL" id="JAEPRB010000259">
    <property type="protein sequence ID" value="KAG2217978.1"/>
    <property type="molecule type" value="Genomic_DNA"/>
</dbReference>
<evidence type="ECO:0008006" key="5">
    <source>
        <dbReference type="Google" id="ProtNLM"/>
    </source>
</evidence>
<comment type="caution">
    <text evidence="3">The sequence shown here is derived from an EMBL/GenBank/DDBJ whole genome shotgun (WGS) entry which is preliminary data.</text>
</comment>
<dbReference type="Gene3D" id="3.90.1410.10">
    <property type="entry name" value="set domain protein methyltransferase, domain 1"/>
    <property type="match status" value="2"/>
</dbReference>
<evidence type="ECO:0000256" key="1">
    <source>
        <dbReference type="SAM" id="Coils"/>
    </source>
</evidence>
<evidence type="ECO:0000313" key="4">
    <source>
        <dbReference type="Proteomes" id="UP000646827"/>
    </source>
</evidence>
<dbReference type="InterPro" id="IPR046341">
    <property type="entry name" value="SET_dom_sf"/>
</dbReference>
<feature type="compositionally biased region" description="Acidic residues" evidence="2">
    <location>
        <begin position="241"/>
        <end position="260"/>
    </location>
</feature>
<dbReference type="CDD" id="cd10527">
    <property type="entry name" value="SET_LSMT"/>
    <property type="match status" value="1"/>
</dbReference>
<keyword evidence="1" id="KW-0175">Coiled coil</keyword>
<feature type="region of interest" description="Disordered" evidence="2">
    <location>
        <begin position="237"/>
        <end position="300"/>
    </location>
</feature>
<feature type="compositionally biased region" description="Acidic residues" evidence="2">
    <location>
        <begin position="275"/>
        <end position="298"/>
    </location>
</feature>
<reference evidence="3 4" key="1">
    <citation type="submission" date="2020-12" db="EMBL/GenBank/DDBJ databases">
        <title>Metabolic potential, ecology and presence of endohyphal bacteria is reflected in genomic diversity of Mucoromycotina.</title>
        <authorList>
            <person name="Muszewska A."/>
            <person name="Okrasinska A."/>
            <person name="Steczkiewicz K."/>
            <person name="Drgas O."/>
            <person name="Orlowska M."/>
            <person name="Perlinska-Lenart U."/>
            <person name="Aleksandrzak-Piekarczyk T."/>
            <person name="Szatraj K."/>
            <person name="Zielenkiewicz U."/>
            <person name="Pilsyk S."/>
            <person name="Malc E."/>
            <person name="Mieczkowski P."/>
            <person name="Kruszewska J.S."/>
            <person name="Biernat P."/>
            <person name="Pawlowska J."/>
        </authorList>
    </citation>
    <scope>NUCLEOTIDE SEQUENCE [LARGE SCALE GENOMIC DNA]</scope>
    <source>
        <strain evidence="3 4">CBS 142.35</strain>
    </source>
</reference>
<dbReference type="GO" id="GO:0005634">
    <property type="term" value="C:nucleus"/>
    <property type="evidence" value="ECO:0007669"/>
    <property type="project" value="TreeGrafter"/>
</dbReference>
<accession>A0A8H7RY61</accession>
<dbReference type="OrthoDB" id="441812at2759"/>
<proteinExistence type="predicted"/>
<feature type="coiled-coil region" evidence="1">
    <location>
        <begin position="379"/>
        <end position="406"/>
    </location>
</feature>
<dbReference type="InterPro" id="IPR050600">
    <property type="entry name" value="SETD3_SETD6_MTase"/>
</dbReference>
<gene>
    <name evidence="3" type="ORF">INT45_006232</name>
</gene>
<evidence type="ECO:0000256" key="2">
    <source>
        <dbReference type="SAM" id="MobiDB-lite"/>
    </source>
</evidence>
<keyword evidence="4" id="KW-1185">Reference proteome</keyword>
<dbReference type="AlphaFoldDB" id="A0A8H7RY61"/>
<evidence type="ECO:0000313" key="3">
    <source>
        <dbReference type="EMBL" id="KAG2217978.1"/>
    </source>
</evidence>
<protein>
    <recommendedName>
        <fullName evidence="5">SET domain-containing protein</fullName>
    </recommendedName>
</protein>
<dbReference type="SUPFAM" id="SSF82199">
    <property type="entry name" value="SET domain"/>
    <property type="match status" value="2"/>
</dbReference>
<sequence>MASTKEKLATLIEWFNDNEIVWDKEAIEIKIVNDSFGVFALKDITSSEKPLVKIPKTAILSIQTTGIANVLEDEKIAGSCSLAIGIMYELAQGKNSPWYGYLQALPLSEDLPVFWSDEEKSWFKGTEMENAVHNDLADLNDDYQAIVVPLLEEYPYIFKNTDEFYSFDLFCRISTLISSRAFEVDAFHETAMVPFADIFNHRSGNEHVHFTTDFEVCEACGELEYCEHEYLKYLEHGSDAESGDEDDEEGEWSDMEDPDDSMSQASDISLKSEEQDKDNEEDEEEDEGPLEDLEELENADINFWKKDQEEKEEEEEKKDTCDMILEEDVKKGEEIFNTYGDHPNIVLLSKYGFCHDNNKNDYISVGQDLVFSACAEAVLNEMLKDKKAAKQDKDELVEEAAERVQERFEYFLTHESIFCPKEDDEDDHDDYDDGEGGCCDDGCCDGEEHGHEHGEEEGGCCGGDDHDHDHDHGHDEEDEEEDHHGGKAQPYFANVEGLFEDGIMLLLHVVFVNDRTFEKFKEDIGEALNYFERLADESQNGDKKSRKNTEHLRTKKLVYTVCKRLSELRKKEYMDDKEEWTPIEKDIELRDKITNNRHYYALTCRISEKKIIEKSIEYYDSRIKSCDIEAAEQPKTRKKQKN</sequence>
<dbReference type="Proteomes" id="UP000646827">
    <property type="component" value="Unassembled WGS sequence"/>
</dbReference>
<dbReference type="GO" id="GO:0016279">
    <property type="term" value="F:protein-lysine N-methyltransferase activity"/>
    <property type="evidence" value="ECO:0007669"/>
    <property type="project" value="TreeGrafter"/>
</dbReference>
<dbReference type="PANTHER" id="PTHR13271">
    <property type="entry name" value="UNCHARACTERIZED PUTATIVE METHYLTRANSFERASE"/>
    <property type="match status" value="1"/>
</dbReference>
<name>A0A8H7RY61_9FUNG</name>
<organism evidence="3 4">
    <name type="scientific">Circinella minor</name>
    <dbReference type="NCBI Taxonomy" id="1195481"/>
    <lineage>
        <taxon>Eukaryota</taxon>
        <taxon>Fungi</taxon>
        <taxon>Fungi incertae sedis</taxon>
        <taxon>Mucoromycota</taxon>
        <taxon>Mucoromycotina</taxon>
        <taxon>Mucoromycetes</taxon>
        <taxon>Mucorales</taxon>
        <taxon>Lichtheimiaceae</taxon>
        <taxon>Circinella</taxon>
    </lineage>
</organism>